<comment type="caution">
    <text evidence="1">The sequence shown here is derived from an EMBL/GenBank/DDBJ whole genome shotgun (WGS) entry which is preliminary data.</text>
</comment>
<keyword evidence="2" id="KW-1185">Reference proteome</keyword>
<sequence length="102" mass="10989">MSASAPTLQPITASALLEFLALRGGQEFRVAACVIQGRGRRQETREVGNYRFTVRGDAVQACGPSGQTRQLSRAGYLEIFGGYLFRGMEATGQMTDLGPLFG</sequence>
<protein>
    <submittedName>
        <fullName evidence="1">Uncharacterized protein</fullName>
    </submittedName>
</protein>
<proteinExistence type="predicted"/>
<dbReference type="Proteomes" id="UP001589733">
    <property type="component" value="Unassembled WGS sequence"/>
</dbReference>
<dbReference type="EMBL" id="JBHLYR010000031">
    <property type="protein sequence ID" value="MFB9992361.1"/>
    <property type="molecule type" value="Genomic_DNA"/>
</dbReference>
<organism evidence="1 2">
    <name type="scientific">Deinococcus oregonensis</name>
    <dbReference type="NCBI Taxonomy" id="1805970"/>
    <lineage>
        <taxon>Bacteria</taxon>
        <taxon>Thermotogati</taxon>
        <taxon>Deinococcota</taxon>
        <taxon>Deinococci</taxon>
        <taxon>Deinococcales</taxon>
        <taxon>Deinococcaceae</taxon>
        <taxon>Deinococcus</taxon>
    </lineage>
</organism>
<evidence type="ECO:0000313" key="1">
    <source>
        <dbReference type="EMBL" id="MFB9992361.1"/>
    </source>
</evidence>
<gene>
    <name evidence="1" type="ORF">ACFFLM_10335</name>
</gene>
<accession>A0ABV6B1N9</accession>
<dbReference type="RefSeq" id="WP_380009086.1">
    <property type="nucleotide sequence ID" value="NZ_JBHLYR010000031.1"/>
</dbReference>
<name>A0ABV6B1N9_9DEIO</name>
<reference evidence="1 2" key="1">
    <citation type="submission" date="2024-09" db="EMBL/GenBank/DDBJ databases">
        <authorList>
            <person name="Sun Q."/>
            <person name="Mori K."/>
        </authorList>
    </citation>
    <scope>NUCLEOTIDE SEQUENCE [LARGE SCALE GENOMIC DNA]</scope>
    <source>
        <strain evidence="1 2">JCM 13503</strain>
    </source>
</reference>
<evidence type="ECO:0000313" key="2">
    <source>
        <dbReference type="Proteomes" id="UP001589733"/>
    </source>
</evidence>